<dbReference type="InterPro" id="IPR036412">
    <property type="entry name" value="HAD-like_sf"/>
</dbReference>
<sequence>MGITSVIVTGDNHATATAIANEVGIDQVFAETDPVGKADK</sequence>
<name>A0A392QKU3_9FABA</name>
<reference evidence="1 2" key="1">
    <citation type="journal article" date="2018" name="Front. Plant Sci.">
        <title>Red Clover (Trifolium pratense) and Zigzag Clover (T. medium) - A Picture of Genomic Similarities and Differences.</title>
        <authorList>
            <person name="Dluhosova J."/>
            <person name="Istvanek J."/>
            <person name="Nedelnik J."/>
            <person name="Repkova J."/>
        </authorList>
    </citation>
    <scope>NUCLEOTIDE SEQUENCE [LARGE SCALE GENOMIC DNA]</scope>
    <source>
        <strain evidence="2">cv. 10/8</strain>
        <tissue evidence="1">Leaf</tissue>
    </source>
</reference>
<dbReference type="InterPro" id="IPR023214">
    <property type="entry name" value="HAD_sf"/>
</dbReference>
<dbReference type="EMBL" id="LXQA010144821">
    <property type="protein sequence ID" value="MCI25011.1"/>
    <property type="molecule type" value="Genomic_DNA"/>
</dbReference>
<feature type="non-terminal residue" evidence="1">
    <location>
        <position position="40"/>
    </location>
</feature>
<protein>
    <submittedName>
        <fullName evidence="1">Copper-transporting ATPase HMA5-like</fullName>
    </submittedName>
</protein>
<proteinExistence type="predicted"/>
<comment type="caution">
    <text evidence="1">The sequence shown here is derived from an EMBL/GenBank/DDBJ whole genome shotgun (WGS) entry which is preliminary data.</text>
</comment>
<keyword evidence="2" id="KW-1185">Reference proteome</keyword>
<dbReference type="AlphaFoldDB" id="A0A392QKU3"/>
<organism evidence="1 2">
    <name type="scientific">Trifolium medium</name>
    <dbReference type="NCBI Taxonomy" id="97028"/>
    <lineage>
        <taxon>Eukaryota</taxon>
        <taxon>Viridiplantae</taxon>
        <taxon>Streptophyta</taxon>
        <taxon>Embryophyta</taxon>
        <taxon>Tracheophyta</taxon>
        <taxon>Spermatophyta</taxon>
        <taxon>Magnoliopsida</taxon>
        <taxon>eudicotyledons</taxon>
        <taxon>Gunneridae</taxon>
        <taxon>Pentapetalae</taxon>
        <taxon>rosids</taxon>
        <taxon>fabids</taxon>
        <taxon>Fabales</taxon>
        <taxon>Fabaceae</taxon>
        <taxon>Papilionoideae</taxon>
        <taxon>50 kb inversion clade</taxon>
        <taxon>NPAAA clade</taxon>
        <taxon>Hologalegina</taxon>
        <taxon>IRL clade</taxon>
        <taxon>Trifolieae</taxon>
        <taxon>Trifolium</taxon>
    </lineage>
</organism>
<dbReference type="SUPFAM" id="SSF56784">
    <property type="entry name" value="HAD-like"/>
    <property type="match status" value="1"/>
</dbReference>
<evidence type="ECO:0000313" key="1">
    <source>
        <dbReference type="EMBL" id="MCI25011.1"/>
    </source>
</evidence>
<dbReference type="Gene3D" id="3.40.50.1000">
    <property type="entry name" value="HAD superfamily/HAD-like"/>
    <property type="match status" value="1"/>
</dbReference>
<accession>A0A392QKU3</accession>
<evidence type="ECO:0000313" key="2">
    <source>
        <dbReference type="Proteomes" id="UP000265520"/>
    </source>
</evidence>
<dbReference type="Proteomes" id="UP000265520">
    <property type="component" value="Unassembled WGS sequence"/>
</dbReference>